<evidence type="ECO:0000256" key="5">
    <source>
        <dbReference type="ARBA" id="ARBA00022490"/>
    </source>
</evidence>
<dbReference type="Pfam" id="PF11566">
    <property type="entry name" value="PI31_Prot_N"/>
    <property type="match status" value="1"/>
</dbReference>
<dbReference type="AlphaFoldDB" id="A0A3D8R6S3"/>
<dbReference type="Proteomes" id="UP000256645">
    <property type="component" value="Unassembled WGS sequence"/>
</dbReference>
<feature type="compositionally biased region" description="Gly residues" evidence="11">
    <location>
        <begin position="321"/>
        <end position="334"/>
    </location>
</feature>
<dbReference type="InterPro" id="IPR013886">
    <property type="entry name" value="PI31_Prot_C"/>
</dbReference>
<reference evidence="14 15" key="1">
    <citation type="journal article" date="2018" name="IMA Fungus">
        <title>IMA Genome-F 9: Draft genome sequence of Annulohypoxylon stygium, Aspergillus mulundensis, Berkeleyomyces basicola (syn. Thielaviopsis basicola), Ceratocystis smalleyi, two Cercospora beticola strains, Coleophoma cylindrospora, Fusarium fracticaudum, Phialophora cf. hyalina, and Morchella septimelata.</title>
        <authorList>
            <person name="Wingfield B.D."/>
            <person name="Bills G.F."/>
            <person name="Dong Y."/>
            <person name="Huang W."/>
            <person name="Nel W.J."/>
            <person name="Swalarsk-Parry B.S."/>
            <person name="Vaghefi N."/>
            <person name="Wilken P.M."/>
            <person name="An Z."/>
            <person name="de Beer Z.W."/>
            <person name="De Vos L."/>
            <person name="Chen L."/>
            <person name="Duong T.A."/>
            <person name="Gao Y."/>
            <person name="Hammerbacher A."/>
            <person name="Kikkert J.R."/>
            <person name="Li Y."/>
            <person name="Li H."/>
            <person name="Li K."/>
            <person name="Li Q."/>
            <person name="Liu X."/>
            <person name="Ma X."/>
            <person name="Naidoo K."/>
            <person name="Pethybridge S.J."/>
            <person name="Sun J."/>
            <person name="Steenkamp E.T."/>
            <person name="van der Nest M.A."/>
            <person name="van Wyk S."/>
            <person name="Wingfield M.J."/>
            <person name="Xiong C."/>
            <person name="Yue Q."/>
            <person name="Zhang X."/>
        </authorList>
    </citation>
    <scope>NUCLEOTIDE SEQUENCE [LARGE SCALE GENOMIC DNA]</scope>
    <source>
        <strain evidence="14 15">BP6252</strain>
    </source>
</reference>
<dbReference type="PANTHER" id="PTHR13266">
    <property type="entry name" value="PROTEASOME INHIBITOR"/>
    <property type="match status" value="1"/>
</dbReference>
<dbReference type="FunFam" id="3.40.1000.30:FF:000006">
    <property type="entry name" value="Chromosome 8, whole genome shotgun sequence"/>
    <property type="match status" value="1"/>
</dbReference>
<evidence type="ECO:0000259" key="13">
    <source>
        <dbReference type="Pfam" id="PF11566"/>
    </source>
</evidence>
<name>A0A3D8R6S3_9HELO</name>
<evidence type="ECO:0000256" key="7">
    <source>
        <dbReference type="ARBA" id="ARBA00022824"/>
    </source>
</evidence>
<gene>
    <name evidence="14" type="ORF">BP6252_08762</name>
</gene>
<keyword evidence="6" id="KW-0597">Phosphoprotein</keyword>
<dbReference type="GO" id="GO:0070628">
    <property type="term" value="F:proteasome binding"/>
    <property type="evidence" value="ECO:0007669"/>
    <property type="project" value="InterPro"/>
</dbReference>
<evidence type="ECO:0000256" key="10">
    <source>
        <dbReference type="ARBA" id="ARBA00024805"/>
    </source>
</evidence>
<keyword evidence="4" id="KW-0488">Methylation</keyword>
<keyword evidence="8" id="KW-0647">Proteasome</keyword>
<accession>A0A3D8R6S3</accession>
<protein>
    <submittedName>
        <fullName evidence="14">Uncharacterized protein</fullName>
    </submittedName>
</protein>
<evidence type="ECO:0000256" key="9">
    <source>
        <dbReference type="ARBA" id="ARBA00022990"/>
    </source>
</evidence>
<proteinExistence type="inferred from homology"/>
<feature type="region of interest" description="Disordered" evidence="11">
    <location>
        <begin position="204"/>
        <end position="394"/>
    </location>
</feature>
<evidence type="ECO:0000256" key="3">
    <source>
        <dbReference type="ARBA" id="ARBA00006405"/>
    </source>
</evidence>
<dbReference type="GO" id="GO:0000502">
    <property type="term" value="C:proteasome complex"/>
    <property type="evidence" value="ECO:0007669"/>
    <property type="project" value="UniProtKB-KW"/>
</dbReference>
<feature type="domain" description="PI31 proteasome regulator N-terminal" evidence="13">
    <location>
        <begin position="28"/>
        <end position="206"/>
    </location>
</feature>
<comment type="subcellular location">
    <subcellularLocation>
        <location evidence="2">Cytoplasm</location>
    </subcellularLocation>
    <subcellularLocation>
        <location evidence="1">Endoplasmic reticulum</location>
    </subcellularLocation>
</comment>
<feature type="domain" description="PI31 proteasome regulator C-terminal" evidence="12">
    <location>
        <begin position="301"/>
        <end position="366"/>
    </location>
</feature>
<feature type="compositionally biased region" description="Low complexity" evidence="11">
    <location>
        <begin position="294"/>
        <end position="320"/>
    </location>
</feature>
<evidence type="ECO:0000259" key="12">
    <source>
        <dbReference type="Pfam" id="PF08577"/>
    </source>
</evidence>
<dbReference type="GO" id="GO:0043161">
    <property type="term" value="P:proteasome-mediated ubiquitin-dependent protein catabolic process"/>
    <property type="evidence" value="ECO:0007669"/>
    <property type="project" value="InterPro"/>
</dbReference>
<keyword evidence="5" id="KW-0963">Cytoplasm</keyword>
<keyword evidence="15" id="KW-1185">Reference proteome</keyword>
<evidence type="ECO:0000256" key="8">
    <source>
        <dbReference type="ARBA" id="ARBA00022942"/>
    </source>
</evidence>
<keyword evidence="9" id="KW-0007">Acetylation</keyword>
<evidence type="ECO:0000256" key="11">
    <source>
        <dbReference type="SAM" id="MobiDB-lite"/>
    </source>
</evidence>
<evidence type="ECO:0000313" key="15">
    <source>
        <dbReference type="Proteomes" id="UP000256645"/>
    </source>
</evidence>
<evidence type="ECO:0000256" key="4">
    <source>
        <dbReference type="ARBA" id="ARBA00022481"/>
    </source>
</evidence>
<dbReference type="PANTHER" id="PTHR13266:SF1">
    <property type="entry name" value="PROTEASOME INHIBITOR PI31 SUBUNIT"/>
    <property type="match status" value="1"/>
</dbReference>
<evidence type="ECO:0000256" key="2">
    <source>
        <dbReference type="ARBA" id="ARBA00004496"/>
    </source>
</evidence>
<dbReference type="Pfam" id="PF08577">
    <property type="entry name" value="PI31_Prot_C"/>
    <property type="match status" value="1"/>
</dbReference>
<dbReference type="GO" id="GO:0005783">
    <property type="term" value="C:endoplasmic reticulum"/>
    <property type="evidence" value="ECO:0007669"/>
    <property type="project" value="UniProtKB-SubCell"/>
</dbReference>
<dbReference type="EMBL" id="PDLM01000009">
    <property type="protein sequence ID" value="RDW69742.1"/>
    <property type="molecule type" value="Genomic_DNA"/>
</dbReference>
<evidence type="ECO:0000313" key="14">
    <source>
        <dbReference type="EMBL" id="RDW69742.1"/>
    </source>
</evidence>
<dbReference type="InterPro" id="IPR045128">
    <property type="entry name" value="PI31-like"/>
</dbReference>
<feature type="compositionally biased region" description="Gly residues" evidence="11">
    <location>
        <begin position="368"/>
        <end position="379"/>
    </location>
</feature>
<sequence length="394" mass="42047">MASNPLSTESILKHMAEALPTHKKGDTNSDISSSYEAIALFAHACMIAVGFRLIGYSEGQKTGLSSIPRILTTNPDDLAEAECRELAPRMSEKWNSTFNSHSFVYAHSQSSMEYVVKVDRLGGKAEIRGIGLGDERITRFEVVAKDYISSAALPLRIQMTEEGEEDRSTLEDKLKEVFISPSRIQDFASLFKTQIVQKLMPSLQKEGYEESVAADARDDMRDQREAAHAQRTGRDQPPRQPDALPEPARPYPFADPLANGPRGTLPDGGFAPPGFDDEYDLNRPLRGMAPPFPGAGSPFGIGHNDLNPPGLGPNDPLRGSFVGGGPGGFGGTGGMHPTFDDPLFGGRGGQGGFHPHAPPGSRYDTPGPGFGGPPRGSGGAPPNPFGGFGGSDFI</sequence>
<comment type="caution">
    <text evidence="14">The sequence shown here is derived from an EMBL/GenBank/DDBJ whole genome shotgun (WGS) entry which is preliminary data.</text>
</comment>
<organism evidence="14 15">
    <name type="scientific">Coleophoma cylindrospora</name>
    <dbReference type="NCBI Taxonomy" id="1849047"/>
    <lineage>
        <taxon>Eukaryota</taxon>
        <taxon>Fungi</taxon>
        <taxon>Dikarya</taxon>
        <taxon>Ascomycota</taxon>
        <taxon>Pezizomycotina</taxon>
        <taxon>Leotiomycetes</taxon>
        <taxon>Helotiales</taxon>
        <taxon>Dermateaceae</taxon>
        <taxon>Coleophoma</taxon>
    </lineage>
</organism>
<feature type="compositionally biased region" description="Basic and acidic residues" evidence="11">
    <location>
        <begin position="215"/>
        <end position="237"/>
    </location>
</feature>
<evidence type="ECO:0000256" key="1">
    <source>
        <dbReference type="ARBA" id="ARBA00004240"/>
    </source>
</evidence>
<dbReference type="Gene3D" id="3.40.1000.30">
    <property type="match status" value="1"/>
</dbReference>
<evidence type="ECO:0000256" key="6">
    <source>
        <dbReference type="ARBA" id="ARBA00022553"/>
    </source>
</evidence>
<dbReference type="STRING" id="1849047.A0A3D8R6S3"/>
<dbReference type="OrthoDB" id="68090at2759"/>
<comment type="similarity">
    <text evidence="3">Belongs to the proteasome inhibitor PI31 family.</text>
</comment>
<comment type="function">
    <text evidence="10">Plays an important role in control of proteasome function. Inhibits the hydrolysis of protein and peptide substrates by the 20S proteasome. Also inhibits the activation of the proteasome by the proteasome regulatory proteins PA700 and PA28.</text>
</comment>
<dbReference type="InterPro" id="IPR021625">
    <property type="entry name" value="PI31_Prot_N"/>
</dbReference>
<dbReference type="GO" id="GO:0004866">
    <property type="term" value="F:endopeptidase inhibitor activity"/>
    <property type="evidence" value="ECO:0007669"/>
    <property type="project" value="InterPro"/>
</dbReference>
<keyword evidence="7" id="KW-0256">Endoplasmic reticulum</keyword>